<comment type="similarity">
    <text evidence="1">Belongs to the methyltransferase superfamily. NTM1 family.</text>
</comment>
<dbReference type="Proteomes" id="UP001480595">
    <property type="component" value="Unassembled WGS sequence"/>
</dbReference>
<dbReference type="Pfam" id="PF05891">
    <property type="entry name" value="Methyltransf_PK"/>
    <property type="match status" value="1"/>
</dbReference>
<keyword evidence="12" id="KW-1185">Reference proteome</keyword>
<evidence type="ECO:0000256" key="1">
    <source>
        <dbReference type="ARBA" id="ARBA00009059"/>
    </source>
</evidence>
<evidence type="ECO:0000256" key="9">
    <source>
        <dbReference type="ARBA" id="ARBA00047885"/>
    </source>
</evidence>
<dbReference type="SUPFAM" id="SSF53335">
    <property type="entry name" value="S-adenosyl-L-methionine-dependent methyltransferases"/>
    <property type="match status" value="1"/>
</dbReference>
<evidence type="ECO:0000256" key="10">
    <source>
        <dbReference type="ARBA" id="ARBA00048167"/>
    </source>
</evidence>
<comment type="catalytic activity">
    <reaction evidence="8">
        <text>N-terminal L-seryl-L-prolyl-L-lysyl-[protein] + 3 S-adenosyl-L-methionine = N-terminal N,N,N-trimethyl-L-seryl-L-prolyl-L-lysyl-[protein] + 3 S-adenosyl-L-homocysteine + 3 H(+)</text>
        <dbReference type="Rhea" id="RHEA:54724"/>
        <dbReference type="Rhea" id="RHEA-COMP:13789"/>
        <dbReference type="Rhea" id="RHEA-COMP:13973"/>
        <dbReference type="ChEBI" id="CHEBI:15378"/>
        <dbReference type="ChEBI" id="CHEBI:57856"/>
        <dbReference type="ChEBI" id="CHEBI:59789"/>
        <dbReference type="ChEBI" id="CHEBI:138061"/>
        <dbReference type="ChEBI" id="CHEBI:138317"/>
        <dbReference type="EC" id="2.1.1.244"/>
    </reaction>
</comment>
<evidence type="ECO:0000256" key="6">
    <source>
        <dbReference type="ARBA" id="ARBA00039449"/>
    </source>
</evidence>
<keyword evidence="2" id="KW-0489">Methyltransferase</keyword>
<comment type="catalytic activity">
    <reaction evidence="10">
        <text>N-terminal L-alanyl-L-prolyl-L-lysyl-[protein] + 3 S-adenosyl-L-methionine = N-terminal N,N,N-trimethyl-L-alanyl-L-prolyl-L-lysyl-[protein] + 3 S-adenosyl-L-homocysteine + 3 H(+)</text>
        <dbReference type="Rhea" id="RHEA:54712"/>
        <dbReference type="Rhea" id="RHEA-COMP:13785"/>
        <dbReference type="Rhea" id="RHEA-COMP:13971"/>
        <dbReference type="ChEBI" id="CHEBI:15378"/>
        <dbReference type="ChEBI" id="CHEBI:57856"/>
        <dbReference type="ChEBI" id="CHEBI:59789"/>
        <dbReference type="ChEBI" id="CHEBI:138057"/>
        <dbReference type="ChEBI" id="CHEBI:138315"/>
        <dbReference type="EC" id="2.1.1.244"/>
    </reaction>
</comment>
<comment type="caution">
    <text evidence="11">The sequence shown here is derived from an EMBL/GenBank/DDBJ whole genome shotgun (WGS) entry which is preliminary data.</text>
</comment>
<evidence type="ECO:0000256" key="2">
    <source>
        <dbReference type="ARBA" id="ARBA00022603"/>
    </source>
</evidence>
<accession>A0ABR1UH39</accession>
<proteinExistence type="inferred from homology"/>
<evidence type="ECO:0000256" key="3">
    <source>
        <dbReference type="ARBA" id="ARBA00022679"/>
    </source>
</evidence>
<keyword evidence="4" id="KW-0949">S-adenosyl-L-methionine</keyword>
<dbReference type="PIRSF" id="PIRSF016958">
    <property type="entry name" value="DUF858_MeTrfase_lik"/>
    <property type="match status" value="1"/>
</dbReference>
<organism evidence="11 12">
    <name type="scientific">Apiospora phragmitis</name>
    <dbReference type="NCBI Taxonomy" id="2905665"/>
    <lineage>
        <taxon>Eukaryota</taxon>
        <taxon>Fungi</taxon>
        <taxon>Dikarya</taxon>
        <taxon>Ascomycota</taxon>
        <taxon>Pezizomycotina</taxon>
        <taxon>Sordariomycetes</taxon>
        <taxon>Xylariomycetidae</taxon>
        <taxon>Amphisphaeriales</taxon>
        <taxon>Apiosporaceae</taxon>
        <taxon>Apiospora</taxon>
    </lineage>
</organism>
<evidence type="ECO:0000313" key="12">
    <source>
        <dbReference type="Proteomes" id="UP001480595"/>
    </source>
</evidence>
<dbReference type="GeneID" id="92093133"/>
<name>A0ABR1UH39_9PEZI</name>
<reference evidence="11 12" key="1">
    <citation type="submission" date="2023-01" db="EMBL/GenBank/DDBJ databases">
        <title>Analysis of 21 Apiospora genomes using comparative genomics revels a genus with tremendous synthesis potential of carbohydrate active enzymes and secondary metabolites.</title>
        <authorList>
            <person name="Sorensen T."/>
        </authorList>
    </citation>
    <scope>NUCLEOTIDE SEQUENCE [LARGE SCALE GENOMIC DNA]</scope>
    <source>
        <strain evidence="11 12">CBS 135458</strain>
    </source>
</reference>
<evidence type="ECO:0000256" key="8">
    <source>
        <dbReference type="ARBA" id="ARBA00047306"/>
    </source>
</evidence>
<keyword evidence="3" id="KW-0808">Transferase</keyword>
<sequence length="219" mass="23903">MAETTADVEKSAGRLYSESTDADVNGMLGGVPSVAGFANVSKIDLQGSRGFLAKLGIGSTNGRRTLNAVLEGGAGIGRVTEGLLVNITDHVDVIEPVTKFTAALQEKRKVRTVFSMGLEEWQPTESVHYDLVWTQWCVGYLMNPVGGVIVIKENLNSADGDYIDPVDGKCDKVRQADSKFQELIKQAGLRIIRMDTQRGLPRVQSKKLFPVKMYAMKPE</sequence>
<dbReference type="InterPro" id="IPR029063">
    <property type="entry name" value="SAM-dependent_MTases_sf"/>
</dbReference>
<evidence type="ECO:0000256" key="4">
    <source>
        <dbReference type="ARBA" id="ARBA00022691"/>
    </source>
</evidence>
<comment type="catalytic activity">
    <reaction evidence="9">
        <text>N-terminal L-prolyl-L-prolyl-L-lysyl-[protein] + 2 S-adenosyl-L-methionine = N-terminal N,N-dimethyl-L-prolyl-L-prolyl-L-lysyl-[protein] + 2 S-adenosyl-L-homocysteine + 2 H(+)</text>
        <dbReference type="Rhea" id="RHEA:54736"/>
        <dbReference type="Rhea" id="RHEA-COMP:13787"/>
        <dbReference type="Rhea" id="RHEA-COMP:13974"/>
        <dbReference type="ChEBI" id="CHEBI:15378"/>
        <dbReference type="ChEBI" id="CHEBI:57856"/>
        <dbReference type="ChEBI" id="CHEBI:59789"/>
        <dbReference type="ChEBI" id="CHEBI:138059"/>
        <dbReference type="ChEBI" id="CHEBI:138318"/>
        <dbReference type="EC" id="2.1.1.244"/>
    </reaction>
</comment>
<evidence type="ECO:0000256" key="5">
    <source>
        <dbReference type="ARBA" id="ARBA00039112"/>
    </source>
</evidence>
<dbReference type="RefSeq" id="XP_066713659.1">
    <property type="nucleotide sequence ID" value="XM_066860070.1"/>
</dbReference>
<gene>
    <name evidence="11" type="ORF">PG994_008661</name>
</gene>
<dbReference type="InterPro" id="IPR008576">
    <property type="entry name" value="MeTrfase_NTM1"/>
</dbReference>
<evidence type="ECO:0000313" key="11">
    <source>
        <dbReference type="EMBL" id="KAK8058213.1"/>
    </source>
</evidence>
<protein>
    <recommendedName>
        <fullName evidence="6">Alpha N-terminal protein methyltransferase 1</fullName>
        <ecNumber evidence="5">2.1.1.244</ecNumber>
    </recommendedName>
    <alternativeName>
        <fullName evidence="7">X-Pro-Lys N-terminal protein methyltransferase 1</fullName>
    </alternativeName>
</protein>
<dbReference type="EMBL" id="JAQQWL010000009">
    <property type="protein sequence ID" value="KAK8058213.1"/>
    <property type="molecule type" value="Genomic_DNA"/>
</dbReference>
<dbReference type="PANTHER" id="PTHR12753:SF0">
    <property type="entry name" value="ALPHA N-TERMINAL PROTEIN METHYLTRANSFERASE 1"/>
    <property type="match status" value="1"/>
</dbReference>
<evidence type="ECO:0000256" key="7">
    <source>
        <dbReference type="ARBA" id="ARBA00043129"/>
    </source>
</evidence>
<dbReference type="EC" id="2.1.1.244" evidence="5"/>
<dbReference type="PANTHER" id="PTHR12753">
    <property type="entry name" value="AD-003 - RELATED"/>
    <property type="match status" value="1"/>
</dbReference>
<dbReference type="Gene3D" id="3.40.50.150">
    <property type="entry name" value="Vaccinia Virus protein VP39"/>
    <property type="match status" value="1"/>
</dbReference>